<dbReference type="GO" id="GO:0008236">
    <property type="term" value="F:serine-type peptidase activity"/>
    <property type="evidence" value="ECO:0007669"/>
    <property type="project" value="InterPro"/>
</dbReference>
<evidence type="ECO:0000313" key="2">
    <source>
        <dbReference type="EMBL" id="TYA85530.1"/>
    </source>
</evidence>
<evidence type="ECO:0000313" key="3">
    <source>
        <dbReference type="Proteomes" id="UP000323930"/>
    </source>
</evidence>
<dbReference type="OrthoDB" id="9812921at2"/>
<dbReference type="EMBL" id="VSDQ01000378">
    <property type="protein sequence ID" value="TYA85530.1"/>
    <property type="molecule type" value="Genomic_DNA"/>
</dbReference>
<feature type="non-terminal residue" evidence="2">
    <location>
        <position position="1"/>
    </location>
</feature>
<dbReference type="RefSeq" id="WP_148540288.1">
    <property type="nucleotide sequence ID" value="NZ_VSDQ01000378.1"/>
</dbReference>
<sequence length="187" mass="21023">DGITNIYGVMYKPFDFDENKKYPIIEYVYPGPQTEAVNASFSVRMDNVDRLAQVGFIVVTLGNRGGDPRRSKWYHTYGYGNLRDYGLADKKYVAEQLADRHGFIDINKVGITGHSGGGFMSTAAMLVYPDFFKVAVSSAGNHDNNIYNSWWSETHHGIDEDEQADGSIKYKYLIDTNQTLAQNLKGN</sequence>
<organism evidence="2 3">
    <name type="scientific">Seonamhaeicola marinus</name>
    <dbReference type="NCBI Taxonomy" id="1912246"/>
    <lineage>
        <taxon>Bacteria</taxon>
        <taxon>Pseudomonadati</taxon>
        <taxon>Bacteroidota</taxon>
        <taxon>Flavobacteriia</taxon>
        <taxon>Flavobacteriales</taxon>
        <taxon>Flavobacteriaceae</taxon>
    </lineage>
</organism>
<dbReference type="PANTHER" id="PTHR11731">
    <property type="entry name" value="PROTEASE FAMILY S9B,C DIPEPTIDYL-PEPTIDASE IV-RELATED"/>
    <property type="match status" value="1"/>
</dbReference>
<gene>
    <name evidence="2" type="ORF">FUA24_05025</name>
</gene>
<dbReference type="SUPFAM" id="SSF53474">
    <property type="entry name" value="alpha/beta-Hydrolases"/>
    <property type="match status" value="1"/>
</dbReference>
<evidence type="ECO:0000259" key="1">
    <source>
        <dbReference type="Pfam" id="PF00326"/>
    </source>
</evidence>
<dbReference type="InterPro" id="IPR050278">
    <property type="entry name" value="Serine_Prot_S9B/DPPIV"/>
</dbReference>
<dbReference type="Proteomes" id="UP000323930">
    <property type="component" value="Unassembled WGS sequence"/>
</dbReference>
<dbReference type="PANTHER" id="PTHR11731:SF118">
    <property type="entry name" value="BLR1971 PROTEIN"/>
    <property type="match status" value="1"/>
</dbReference>
<feature type="domain" description="Peptidase S9 prolyl oligopeptidase catalytic" evidence="1">
    <location>
        <begin position="47"/>
        <end position="160"/>
    </location>
</feature>
<accession>A0A5D0IRT6</accession>
<proteinExistence type="predicted"/>
<protein>
    <submittedName>
        <fullName evidence="2">Prolyl oligopeptidase family serine peptidase</fullName>
    </submittedName>
</protein>
<dbReference type="Pfam" id="PF00326">
    <property type="entry name" value="Peptidase_S9"/>
    <property type="match status" value="1"/>
</dbReference>
<feature type="non-terminal residue" evidence="2">
    <location>
        <position position="187"/>
    </location>
</feature>
<dbReference type="Gene3D" id="3.40.50.1820">
    <property type="entry name" value="alpha/beta hydrolase"/>
    <property type="match status" value="1"/>
</dbReference>
<name>A0A5D0IRT6_9FLAO</name>
<keyword evidence="3" id="KW-1185">Reference proteome</keyword>
<dbReference type="InterPro" id="IPR029058">
    <property type="entry name" value="AB_hydrolase_fold"/>
</dbReference>
<reference evidence="2 3" key="1">
    <citation type="submission" date="2019-08" db="EMBL/GenBank/DDBJ databases">
        <title>Seonamhaeicola sediminis sp. nov., isolated from marine sediment.</title>
        <authorList>
            <person name="Cao W.R."/>
        </authorList>
    </citation>
    <scope>NUCLEOTIDE SEQUENCE [LARGE SCALE GENOMIC DNA]</scope>
    <source>
        <strain evidence="2 3">B011</strain>
    </source>
</reference>
<dbReference type="GO" id="GO:0006508">
    <property type="term" value="P:proteolysis"/>
    <property type="evidence" value="ECO:0007669"/>
    <property type="project" value="InterPro"/>
</dbReference>
<dbReference type="InterPro" id="IPR001375">
    <property type="entry name" value="Peptidase_S9_cat"/>
</dbReference>
<dbReference type="AlphaFoldDB" id="A0A5D0IRT6"/>
<comment type="caution">
    <text evidence="2">The sequence shown here is derived from an EMBL/GenBank/DDBJ whole genome shotgun (WGS) entry which is preliminary data.</text>
</comment>